<evidence type="ECO:0000256" key="2">
    <source>
        <dbReference type="SAM" id="Phobius"/>
    </source>
</evidence>
<keyword evidence="4" id="KW-1185">Reference proteome</keyword>
<dbReference type="Proteomes" id="UP001500305">
    <property type="component" value="Unassembled WGS sequence"/>
</dbReference>
<accession>A0ABN3DAJ3</accession>
<feature type="compositionally biased region" description="Low complexity" evidence="1">
    <location>
        <begin position="196"/>
        <end position="274"/>
    </location>
</feature>
<feature type="region of interest" description="Disordered" evidence="1">
    <location>
        <begin position="130"/>
        <end position="157"/>
    </location>
</feature>
<sequence>MGIGYLVLYVALALVALWLLAELLLQSRAPLHWRALALVGFLGVVAGMRLGSVVVIGAGAAAFALGQVFVTRAVKQGSVSAWSLRGKDGALPGPLARIPLLSAATGGAAVAAAAAVQQVGEVGPIEEAAPLAPVPAPRDPSPFESVPSDPDPFDPDAFDPYGQSAAYSPYGQMQEIGDASVYVEPFQPTEPYPVGAYQPQPAEPAPYADQHWPQQPGYGYGYDQSYQAYQAYQDPYGQQHQQPQYQDGQQHQQPQYQDGQQQYAQPWEYQQPQAVEQSGYGHNPWGYQQQG</sequence>
<evidence type="ECO:0000313" key="4">
    <source>
        <dbReference type="Proteomes" id="UP001500305"/>
    </source>
</evidence>
<proteinExistence type="predicted"/>
<protein>
    <submittedName>
        <fullName evidence="3">Uncharacterized protein</fullName>
    </submittedName>
</protein>
<feature type="transmembrane region" description="Helical" evidence="2">
    <location>
        <begin position="37"/>
        <end position="65"/>
    </location>
</feature>
<gene>
    <name evidence="3" type="ORF">GCM10010430_00760</name>
</gene>
<organism evidence="3 4">
    <name type="scientific">Kitasatospora cystarginea</name>
    <dbReference type="NCBI Taxonomy" id="58350"/>
    <lineage>
        <taxon>Bacteria</taxon>
        <taxon>Bacillati</taxon>
        <taxon>Actinomycetota</taxon>
        <taxon>Actinomycetes</taxon>
        <taxon>Kitasatosporales</taxon>
        <taxon>Streptomycetaceae</taxon>
        <taxon>Kitasatospora</taxon>
    </lineage>
</organism>
<name>A0ABN3DAJ3_9ACTN</name>
<feature type="transmembrane region" description="Helical" evidence="2">
    <location>
        <begin position="6"/>
        <end position="25"/>
    </location>
</feature>
<evidence type="ECO:0000256" key="1">
    <source>
        <dbReference type="SAM" id="MobiDB-lite"/>
    </source>
</evidence>
<comment type="caution">
    <text evidence="3">The sequence shown here is derived from an EMBL/GenBank/DDBJ whole genome shotgun (WGS) entry which is preliminary data.</text>
</comment>
<reference evidence="3 4" key="1">
    <citation type="journal article" date="2019" name="Int. J. Syst. Evol. Microbiol.">
        <title>The Global Catalogue of Microorganisms (GCM) 10K type strain sequencing project: providing services to taxonomists for standard genome sequencing and annotation.</title>
        <authorList>
            <consortium name="The Broad Institute Genomics Platform"/>
            <consortium name="The Broad Institute Genome Sequencing Center for Infectious Disease"/>
            <person name="Wu L."/>
            <person name="Ma J."/>
        </authorList>
    </citation>
    <scope>NUCLEOTIDE SEQUENCE [LARGE SCALE GENOMIC DNA]</scope>
    <source>
        <strain evidence="3 4">JCM 7356</strain>
    </source>
</reference>
<dbReference type="EMBL" id="BAAATR010000001">
    <property type="protein sequence ID" value="GAA2225737.1"/>
    <property type="molecule type" value="Genomic_DNA"/>
</dbReference>
<keyword evidence="2" id="KW-0812">Transmembrane</keyword>
<dbReference type="RefSeq" id="WP_344634094.1">
    <property type="nucleotide sequence ID" value="NZ_BAAATR010000001.1"/>
</dbReference>
<keyword evidence="2" id="KW-0472">Membrane</keyword>
<feature type="region of interest" description="Disordered" evidence="1">
    <location>
        <begin position="192"/>
        <end position="291"/>
    </location>
</feature>
<keyword evidence="2" id="KW-1133">Transmembrane helix</keyword>
<evidence type="ECO:0000313" key="3">
    <source>
        <dbReference type="EMBL" id="GAA2225737.1"/>
    </source>
</evidence>